<reference evidence="4" key="1">
    <citation type="journal article" date="2021" name="Genome Biol. Evol.">
        <title>The assembled and annotated genome of the fairy-ring fungus Marasmius oreades.</title>
        <authorList>
            <person name="Hiltunen M."/>
            <person name="Ament-Velasquez S.L."/>
            <person name="Johannesson H."/>
        </authorList>
    </citation>
    <scope>NUCLEOTIDE SEQUENCE</scope>
    <source>
        <strain evidence="4">03SP1</strain>
    </source>
</reference>
<dbReference type="GO" id="GO:0016567">
    <property type="term" value="P:protein ubiquitination"/>
    <property type="evidence" value="ECO:0007669"/>
    <property type="project" value="TreeGrafter"/>
</dbReference>
<dbReference type="GO" id="GO:0044027">
    <property type="term" value="P:negative regulation of gene expression via chromosomal CpG island methylation"/>
    <property type="evidence" value="ECO:0007669"/>
    <property type="project" value="TreeGrafter"/>
</dbReference>
<dbReference type="Gene3D" id="2.30.280.10">
    <property type="entry name" value="SRA-YDG"/>
    <property type="match status" value="1"/>
</dbReference>
<dbReference type="KEGG" id="more:E1B28_013324"/>
<dbReference type="OrthoDB" id="2270193at2759"/>
<keyword evidence="1 2" id="KW-0539">Nucleus</keyword>
<gene>
    <name evidence="4" type="ORF">E1B28_013324</name>
</gene>
<dbReference type="InterPro" id="IPR003105">
    <property type="entry name" value="SRA_YDG"/>
</dbReference>
<evidence type="ECO:0000259" key="3">
    <source>
        <dbReference type="PROSITE" id="PS51015"/>
    </source>
</evidence>
<dbReference type="SUPFAM" id="SSF88697">
    <property type="entry name" value="PUA domain-like"/>
    <property type="match status" value="1"/>
</dbReference>
<dbReference type="GO" id="GO:0005634">
    <property type="term" value="C:nucleus"/>
    <property type="evidence" value="ECO:0007669"/>
    <property type="project" value="UniProtKB-SubCell"/>
</dbReference>
<dbReference type="PROSITE" id="PS51015">
    <property type="entry name" value="YDG"/>
    <property type="match status" value="1"/>
</dbReference>
<evidence type="ECO:0000313" key="5">
    <source>
        <dbReference type="Proteomes" id="UP001049176"/>
    </source>
</evidence>
<comment type="subcellular location">
    <subcellularLocation>
        <location evidence="2">Nucleus</location>
    </subcellularLocation>
</comment>
<accession>A0A9P7UMK8</accession>
<comment type="caution">
    <text evidence="4">The sequence shown here is derived from an EMBL/GenBank/DDBJ whole genome shotgun (WGS) entry which is preliminary data.</text>
</comment>
<sequence length="195" mass="21740">MAERLRRQLAQNAELFGVALTQEKVPNRFDTRFGAPKNVKIGETFPSREAVREAGLHNSTFAGIAHHNGFAFAIVLSGRYEDDKDGGEEILYTGTGGQSDSFNNPGPQVQDQTFEHDANKALQNSCKHKVPIRVIRKDSHYSKYAPGLAKGNNQIYRYDGLYSVTECFEDKGASGYKICRFRLVRCPDQPPLPTS</sequence>
<dbReference type="Proteomes" id="UP001049176">
    <property type="component" value="Chromosome 9"/>
</dbReference>
<dbReference type="PANTHER" id="PTHR14140:SF27">
    <property type="entry name" value="OS04G0289800 PROTEIN"/>
    <property type="match status" value="1"/>
</dbReference>
<organism evidence="4 5">
    <name type="scientific">Marasmius oreades</name>
    <name type="common">fairy-ring Marasmius</name>
    <dbReference type="NCBI Taxonomy" id="181124"/>
    <lineage>
        <taxon>Eukaryota</taxon>
        <taxon>Fungi</taxon>
        <taxon>Dikarya</taxon>
        <taxon>Basidiomycota</taxon>
        <taxon>Agaricomycotina</taxon>
        <taxon>Agaricomycetes</taxon>
        <taxon>Agaricomycetidae</taxon>
        <taxon>Agaricales</taxon>
        <taxon>Marasmiineae</taxon>
        <taxon>Marasmiaceae</taxon>
        <taxon>Marasmius</taxon>
    </lineage>
</organism>
<feature type="domain" description="YDG" evidence="3">
    <location>
        <begin position="34"/>
        <end position="185"/>
    </location>
</feature>
<dbReference type="AlphaFoldDB" id="A0A9P7UMK8"/>
<proteinExistence type="predicted"/>
<dbReference type="SMART" id="SM00466">
    <property type="entry name" value="SRA"/>
    <property type="match status" value="1"/>
</dbReference>
<dbReference type="GeneID" id="66082399"/>
<protein>
    <recommendedName>
        <fullName evidence="3">YDG domain-containing protein</fullName>
    </recommendedName>
</protein>
<dbReference type="EMBL" id="CM032189">
    <property type="protein sequence ID" value="KAG7087348.1"/>
    <property type="molecule type" value="Genomic_DNA"/>
</dbReference>
<dbReference type="PANTHER" id="PTHR14140">
    <property type="entry name" value="E3 UBIQUITIN-PROTEIN LIGASE UHRF-RELATED"/>
    <property type="match status" value="1"/>
</dbReference>
<evidence type="ECO:0000256" key="2">
    <source>
        <dbReference type="PROSITE-ProRule" id="PRU00358"/>
    </source>
</evidence>
<dbReference type="GO" id="GO:0061630">
    <property type="term" value="F:ubiquitin protein ligase activity"/>
    <property type="evidence" value="ECO:0007669"/>
    <property type="project" value="TreeGrafter"/>
</dbReference>
<dbReference type="Pfam" id="PF02182">
    <property type="entry name" value="SAD_SRA"/>
    <property type="match status" value="1"/>
</dbReference>
<keyword evidence="5" id="KW-1185">Reference proteome</keyword>
<dbReference type="InterPro" id="IPR015947">
    <property type="entry name" value="PUA-like_sf"/>
</dbReference>
<name>A0A9P7UMK8_9AGAR</name>
<evidence type="ECO:0000313" key="4">
    <source>
        <dbReference type="EMBL" id="KAG7087348.1"/>
    </source>
</evidence>
<evidence type="ECO:0000256" key="1">
    <source>
        <dbReference type="ARBA" id="ARBA00023242"/>
    </source>
</evidence>
<dbReference type="InterPro" id="IPR045134">
    <property type="entry name" value="UHRF1/2-like"/>
</dbReference>
<dbReference type="RefSeq" id="XP_043003819.1">
    <property type="nucleotide sequence ID" value="XM_043158471.1"/>
</dbReference>
<dbReference type="InterPro" id="IPR036987">
    <property type="entry name" value="SRA-YDG_sf"/>
</dbReference>